<keyword evidence="6" id="KW-0067">ATP-binding</keyword>
<keyword evidence="5" id="KW-0611">Plant defense</keyword>
<organism evidence="11 12">
    <name type="scientific">Panicum virgatum</name>
    <name type="common">Blackwell switchgrass</name>
    <dbReference type="NCBI Taxonomy" id="38727"/>
    <lineage>
        <taxon>Eukaryota</taxon>
        <taxon>Viridiplantae</taxon>
        <taxon>Streptophyta</taxon>
        <taxon>Embryophyta</taxon>
        <taxon>Tracheophyta</taxon>
        <taxon>Spermatophyta</taxon>
        <taxon>Magnoliopsida</taxon>
        <taxon>Liliopsida</taxon>
        <taxon>Poales</taxon>
        <taxon>Poaceae</taxon>
        <taxon>PACMAD clade</taxon>
        <taxon>Panicoideae</taxon>
        <taxon>Panicodae</taxon>
        <taxon>Paniceae</taxon>
        <taxon>Panicinae</taxon>
        <taxon>Panicum</taxon>
        <taxon>Panicum sect. Hiantes</taxon>
    </lineage>
</organism>
<feature type="domain" description="Disease resistance N-terminal" evidence="8">
    <location>
        <begin position="45"/>
        <end position="109"/>
    </location>
</feature>
<evidence type="ECO:0000256" key="3">
    <source>
        <dbReference type="ARBA" id="ARBA00022737"/>
    </source>
</evidence>
<dbReference type="OrthoDB" id="592791at2759"/>
<dbReference type="GO" id="GO:0006952">
    <property type="term" value="P:defense response"/>
    <property type="evidence" value="ECO:0007669"/>
    <property type="project" value="UniProtKB-KW"/>
</dbReference>
<feature type="domain" description="Disease resistance protein winged helix" evidence="9">
    <location>
        <begin position="463"/>
        <end position="526"/>
    </location>
</feature>
<dbReference type="Pfam" id="PF00931">
    <property type="entry name" value="NB-ARC"/>
    <property type="match status" value="1"/>
</dbReference>
<dbReference type="Proteomes" id="UP000823388">
    <property type="component" value="Chromosome 1K"/>
</dbReference>
<comment type="caution">
    <text evidence="11">The sequence shown here is derived from an EMBL/GenBank/DDBJ whole genome shotgun (WGS) entry which is preliminary data.</text>
</comment>
<dbReference type="Gene3D" id="1.10.8.430">
    <property type="entry name" value="Helical domain of apoptotic protease-activating factors"/>
    <property type="match status" value="1"/>
</dbReference>
<accession>A0A8T0XCN0</accession>
<dbReference type="Gene3D" id="3.40.50.300">
    <property type="entry name" value="P-loop containing nucleotide triphosphate hydrolases"/>
    <property type="match status" value="1"/>
</dbReference>
<dbReference type="InterPro" id="IPR027417">
    <property type="entry name" value="P-loop_NTPase"/>
</dbReference>
<evidence type="ECO:0000313" key="12">
    <source>
        <dbReference type="Proteomes" id="UP000823388"/>
    </source>
</evidence>
<keyword evidence="12" id="KW-1185">Reference proteome</keyword>
<dbReference type="Gene3D" id="3.80.10.10">
    <property type="entry name" value="Ribonuclease Inhibitor"/>
    <property type="match status" value="2"/>
</dbReference>
<dbReference type="EMBL" id="CM029037">
    <property type="protein sequence ID" value="KAG2657830.1"/>
    <property type="molecule type" value="Genomic_DNA"/>
</dbReference>
<dbReference type="PANTHER" id="PTHR36766">
    <property type="entry name" value="PLANT BROAD-SPECTRUM MILDEW RESISTANCE PROTEIN RPW8"/>
    <property type="match status" value="1"/>
</dbReference>
<evidence type="ECO:0000256" key="6">
    <source>
        <dbReference type="ARBA" id="ARBA00022840"/>
    </source>
</evidence>
<dbReference type="GO" id="GO:0005524">
    <property type="term" value="F:ATP binding"/>
    <property type="evidence" value="ECO:0007669"/>
    <property type="project" value="UniProtKB-KW"/>
</dbReference>
<reference evidence="11" key="1">
    <citation type="submission" date="2020-05" db="EMBL/GenBank/DDBJ databases">
        <title>WGS assembly of Panicum virgatum.</title>
        <authorList>
            <person name="Lovell J.T."/>
            <person name="Jenkins J."/>
            <person name="Shu S."/>
            <person name="Juenger T.E."/>
            <person name="Schmutz J."/>
        </authorList>
    </citation>
    <scope>NUCLEOTIDE SEQUENCE</scope>
    <source>
        <strain evidence="11">AP13</strain>
    </source>
</reference>
<dbReference type="PANTHER" id="PTHR36766:SF40">
    <property type="entry name" value="DISEASE RESISTANCE PROTEIN RGA3"/>
    <property type="match status" value="1"/>
</dbReference>
<evidence type="ECO:0000256" key="1">
    <source>
        <dbReference type="ARBA" id="ARBA00008894"/>
    </source>
</evidence>
<dbReference type="InterPro" id="IPR002182">
    <property type="entry name" value="NB-ARC"/>
</dbReference>
<dbReference type="SUPFAM" id="SSF52058">
    <property type="entry name" value="L domain-like"/>
    <property type="match status" value="2"/>
</dbReference>
<dbReference type="Pfam" id="PF23559">
    <property type="entry name" value="WHD_DRP"/>
    <property type="match status" value="1"/>
</dbReference>
<dbReference type="Gene3D" id="1.10.10.10">
    <property type="entry name" value="Winged helix-like DNA-binding domain superfamily/Winged helix DNA-binding domain"/>
    <property type="match status" value="1"/>
</dbReference>
<keyword evidence="3" id="KW-0677">Repeat</keyword>
<protein>
    <submittedName>
        <fullName evidence="11">Uncharacterized protein</fullName>
    </submittedName>
</protein>
<dbReference type="SUPFAM" id="SSF52540">
    <property type="entry name" value="P-loop containing nucleoside triphosphate hydrolases"/>
    <property type="match status" value="1"/>
</dbReference>
<dbReference type="GO" id="GO:0051707">
    <property type="term" value="P:response to other organism"/>
    <property type="evidence" value="ECO:0007669"/>
    <property type="project" value="UniProtKB-ARBA"/>
</dbReference>
<sequence length="1142" mass="129942">MSLSKAIGVISGINEFGNLFQLVRSAVSFMRSQLSGSEDKKLKEDDVRQLQSDLRCLRDTLPAMYNLIDRAEWKSHVPGVEQLLPNLKDAVYDAEDLLDEFRWYELKVKIEGNETQLSPFIDFFNSVTQGSFNKVADIQKRLSNLSIQLEKMGLHEETPQFDKLLRPVTTSFRTEPKIFGREKELREVIRLLGVPNYSRRSSSKRKRSSHAANNEPRIAYVPVLPIVGIGGVGKTTLAQEITTLQRVKSYFDKIIWICVSDEFDEERFTKVLIKSLSGKEATADNLDDLQQILAGEVGKRRFLLILDDIWPNALNDDGCCWRKFCAPLTNVLQGSMMVVTTRFTEVADMVGTMDSFALDGLQNDVFWQFFKLCVFGSEDYHIDPQLEQIGKSILPKLKGAPLAAKTIGRLLRKSHNPAHWNGILNSELWQLRQKEADILPALRLSYMYLPFNLKRCFSFCATYPKDYNFDKSSLAEIWVAEGFVEPQGSIALQHIGDQYFEDLVNLSFFQKLRGKYVIHDLMHDMAQLVSKEDCFIVKNASDIEMVPQNVHHLSILRSCDVKLSNLLSLCKHKKLRTLLCNKSLASETLYPVMNHWFSGFQYLCVIFCASPKGLPESIGNLKHLRYLEISRGCHFDRFPSSFCSLYNLQIFYARKCKFVSLPRGISKLINLQKFEFEPRIPNMEIDASEWGEQIWFMINNINQITRDLTIYNLGAISKDHAAESELQKKEYLNSLTLRWSSLRCPAHNETEVLQALQPPTNIKSVRIEGYPGEYLPSWFRGCDGPEAMSFSELPAATVDNNNNGGAGTILSLLTEVSITGCQNLSSLEQFLQRTTYAPAIRKIVIADCASVKSVQIEWSPSLEEISVSNCPKMTNISAPSVKKLRLYKFFGFNSDCSSLTFLHISFSQLPSIELEKWSLSVLQRLHIDFCERLKFIRKSEHLSTGLSLGLARARRSTAKFPLLTHLTIECCSMLESIDDLLTHECLPAIESITIRSCHLLSLPTKRFESFPFLKNLEIGWCRRLYWQRAMVLPPSLQKLILRSCGDFSAWSPQCCLENLTSLESLTMDSCKGIMSIPGDLWSSNLKSLRKLKIEECPDLVSIGGPEVIANINTVYIRGCPKLMEIEQPRGKPWNDEPDQEDT</sequence>
<dbReference type="InterPro" id="IPR032675">
    <property type="entry name" value="LRR_dom_sf"/>
</dbReference>
<dbReference type="InterPro" id="IPR042197">
    <property type="entry name" value="Apaf_helical"/>
</dbReference>
<keyword evidence="2" id="KW-0433">Leucine-rich repeat</keyword>
<feature type="domain" description="R13L1/DRL21-like LRR repeat region" evidence="10">
    <location>
        <begin position="698"/>
        <end position="782"/>
    </location>
</feature>
<dbReference type="InterPro" id="IPR058922">
    <property type="entry name" value="WHD_DRP"/>
</dbReference>
<comment type="similarity">
    <text evidence="1">Belongs to the disease resistance NB-LRR family.</text>
</comment>
<dbReference type="Pfam" id="PF25019">
    <property type="entry name" value="LRR_R13L1-DRL21"/>
    <property type="match status" value="1"/>
</dbReference>
<gene>
    <name evidence="11" type="ORF">PVAP13_1KG138000</name>
</gene>
<dbReference type="InterPro" id="IPR056789">
    <property type="entry name" value="LRR_R13L1-DRL21"/>
</dbReference>
<dbReference type="Pfam" id="PF18052">
    <property type="entry name" value="Rx_N"/>
    <property type="match status" value="1"/>
</dbReference>
<evidence type="ECO:0000259" key="9">
    <source>
        <dbReference type="Pfam" id="PF23559"/>
    </source>
</evidence>
<feature type="domain" description="NB-ARC" evidence="7">
    <location>
        <begin position="223"/>
        <end position="377"/>
    </location>
</feature>
<dbReference type="InterPro" id="IPR036388">
    <property type="entry name" value="WH-like_DNA-bd_sf"/>
</dbReference>
<dbReference type="AlphaFoldDB" id="A0A8T0XCN0"/>
<evidence type="ECO:0000256" key="5">
    <source>
        <dbReference type="ARBA" id="ARBA00022821"/>
    </source>
</evidence>
<evidence type="ECO:0000259" key="8">
    <source>
        <dbReference type="Pfam" id="PF18052"/>
    </source>
</evidence>
<keyword evidence="4" id="KW-0547">Nucleotide-binding</keyword>
<dbReference type="GO" id="GO:0043531">
    <property type="term" value="F:ADP binding"/>
    <property type="evidence" value="ECO:0007669"/>
    <property type="project" value="InterPro"/>
</dbReference>
<evidence type="ECO:0000256" key="2">
    <source>
        <dbReference type="ARBA" id="ARBA00022614"/>
    </source>
</evidence>
<evidence type="ECO:0000259" key="7">
    <source>
        <dbReference type="Pfam" id="PF00931"/>
    </source>
</evidence>
<evidence type="ECO:0000256" key="4">
    <source>
        <dbReference type="ARBA" id="ARBA00022741"/>
    </source>
</evidence>
<evidence type="ECO:0000313" key="11">
    <source>
        <dbReference type="EMBL" id="KAG2657830.1"/>
    </source>
</evidence>
<proteinExistence type="inferred from homology"/>
<dbReference type="PRINTS" id="PR00364">
    <property type="entry name" value="DISEASERSIST"/>
</dbReference>
<dbReference type="InterPro" id="IPR041118">
    <property type="entry name" value="Rx_N"/>
</dbReference>
<name>A0A8T0XCN0_PANVG</name>
<evidence type="ECO:0000259" key="10">
    <source>
        <dbReference type="Pfam" id="PF25019"/>
    </source>
</evidence>
<dbReference type="Gene3D" id="1.20.5.4130">
    <property type="match status" value="1"/>
</dbReference>